<keyword evidence="5" id="KW-1185">Reference proteome</keyword>
<evidence type="ECO:0000313" key="4">
    <source>
        <dbReference type="EMBL" id="KYO26251.1"/>
    </source>
</evidence>
<organism evidence="4 5">
    <name type="scientific">Alligator mississippiensis</name>
    <name type="common">American alligator</name>
    <dbReference type="NCBI Taxonomy" id="8496"/>
    <lineage>
        <taxon>Eukaryota</taxon>
        <taxon>Metazoa</taxon>
        <taxon>Chordata</taxon>
        <taxon>Craniata</taxon>
        <taxon>Vertebrata</taxon>
        <taxon>Euteleostomi</taxon>
        <taxon>Archelosauria</taxon>
        <taxon>Archosauria</taxon>
        <taxon>Crocodylia</taxon>
        <taxon>Alligatoridae</taxon>
        <taxon>Alligatorinae</taxon>
        <taxon>Alligator</taxon>
    </lineage>
</organism>
<dbReference type="SMART" id="SM00409">
    <property type="entry name" value="IG"/>
    <property type="match status" value="2"/>
</dbReference>
<keyword evidence="1" id="KW-0812">Transmembrane</keyword>
<evidence type="ECO:0000313" key="5">
    <source>
        <dbReference type="Proteomes" id="UP000050525"/>
    </source>
</evidence>
<dbReference type="InterPro" id="IPR013783">
    <property type="entry name" value="Ig-like_fold"/>
</dbReference>
<keyword evidence="1" id="KW-0472">Membrane</keyword>
<feature type="chain" id="PRO_5007585312" description="Ig-like domain-containing protein" evidence="2">
    <location>
        <begin position="22"/>
        <end position="368"/>
    </location>
</feature>
<name>A0A151MNX9_ALLMI</name>
<reference evidence="4 5" key="1">
    <citation type="journal article" date="2012" name="Genome Biol.">
        <title>Sequencing three crocodilian genomes to illuminate the evolution of archosaurs and amniotes.</title>
        <authorList>
            <person name="St John J.A."/>
            <person name="Braun E.L."/>
            <person name="Isberg S.R."/>
            <person name="Miles L.G."/>
            <person name="Chong A.Y."/>
            <person name="Gongora J."/>
            <person name="Dalzell P."/>
            <person name="Moran C."/>
            <person name="Bed'hom B."/>
            <person name="Abzhanov A."/>
            <person name="Burgess S.C."/>
            <person name="Cooksey A.M."/>
            <person name="Castoe T.A."/>
            <person name="Crawford N.G."/>
            <person name="Densmore L.D."/>
            <person name="Drew J.C."/>
            <person name="Edwards S.V."/>
            <person name="Faircloth B.C."/>
            <person name="Fujita M.K."/>
            <person name="Greenwold M.J."/>
            <person name="Hoffmann F.G."/>
            <person name="Howard J.M."/>
            <person name="Iguchi T."/>
            <person name="Janes D.E."/>
            <person name="Khan S.Y."/>
            <person name="Kohno S."/>
            <person name="de Koning A.J."/>
            <person name="Lance S.L."/>
            <person name="McCarthy F.M."/>
            <person name="McCormack J.E."/>
            <person name="Merchant M.E."/>
            <person name="Peterson D.G."/>
            <person name="Pollock D.D."/>
            <person name="Pourmand N."/>
            <person name="Raney B.J."/>
            <person name="Roessler K.A."/>
            <person name="Sanford J.R."/>
            <person name="Sawyer R.H."/>
            <person name="Schmidt C.J."/>
            <person name="Triplett E.W."/>
            <person name="Tuberville T.D."/>
            <person name="Venegas-Anaya M."/>
            <person name="Howard J.T."/>
            <person name="Jarvis E.D."/>
            <person name="Guillette L.J.Jr."/>
            <person name="Glenn T.C."/>
            <person name="Green R.E."/>
            <person name="Ray D.A."/>
        </authorList>
    </citation>
    <scope>NUCLEOTIDE SEQUENCE [LARGE SCALE GENOMIC DNA]</scope>
    <source>
        <strain evidence="4">KSC_2009_1</strain>
    </source>
</reference>
<dbReference type="Proteomes" id="UP000050525">
    <property type="component" value="Unassembled WGS sequence"/>
</dbReference>
<sequence>MAPLLLAALGLLGGACTEAWGVNLKAEPVSRMEGSCMTLPCSFSYPQREQVTAVMWKQNDMYFVYHLEEVWVSAVFKDRAHYLGDQQHNCSLRLSGLRLRDQGTYHFRFQTTNGNRTEGWTGQPGVKLSVLAEEVRLVKRGHSGATRAENQDPWGIKSDGWKAELPPGTALSCLMDGYKEPCTPDWPPKSALNKTSVEILQLTQRSLGRDNNSIMLHCQGPSREPVTRYIWSRDSKWLLEAGEDLSITHEDVAGDGGYTCGIWMSSLGWGLLVSSRGEPITLHCRSGCFQLSPLLIGAIVVAGILIIAFINLGAHYLCRRGQKKTELAKGETMAVDSLCGDVLNCPTLEMESTYENVGFKSCGSRTAL</sequence>
<keyword evidence="2" id="KW-0732">Signal</keyword>
<accession>A0A151MNX9</accession>
<evidence type="ECO:0000256" key="1">
    <source>
        <dbReference type="SAM" id="Phobius"/>
    </source>
</evidence>
<dbReference type="PANTHER" id="PTHR46013:SF4">
    <property type="entry name" value="B-CELL RECEPTOR CD22-RELATED"/>
    <property type="match status" value="1"/>
</dbReference>
<dbReference type="Gene3D" id="2.60.40.10">
    <property type="entry name" value="Immunoglobulins"/>
    <property type="match status" value="1"/>
</dbReference>
<gene>
    <name evidence="4" type="ORF">Y1Q_0013082</name>
</gene>
<dbReference type="Pfam" id="PF07686">
    <property type="entry name" value="V-set"/>
    <property type="match status" value="1"/>
</dbReference>
<dbReference type="InterPro" id="IPR013106">
    <property type="entry name" value="Ig_V-set"/>
</dbReference>
<dbReference type="EMBL" id="AKHW03005634">
    <property type="protein sequence ID" value="KYO26251.1"/>
    <property type="molecule type" value="Genomic_DNA"/>
</dbReference>
<feature type="signal peptide" evidence="2">
    <location>
        <begin position="1"/>
        <end position="21"/>
    </location>
</feature>
<evidence type="ECO:0000256" key="2">
    <source>
        <dbReference type="SAM" id="SignalP"/>
    </source>
</evidence>
<dbReference type="InterPro" id="IPR036179">
    <property type="entry name" value="Ig-like_dom_sf"/>
</dbReference>
<dbReference type="SUPFAM" id="SSF48726">
    <property type="entry name" value="Immunoglobulin"/>
    <property type="match status" value="2"/>
</dbReference>
<keyword evidence="1" id="KW-1133">Transmembrane helix</keyword>
<proteinExistence type="predicted"/>
<protein>
    <recommendedName>
        <fullName evidence="3">Ig-like domain-containing protein</fullName>
    </recommendedName>
</protein>
<dbReference type="PANTHER" id="PTHR46013">
    <property type="entry name" value="VASCULAR CELL ADHESION MOLECULE 1"/>
    <property type="match status" value="1"/>
</dbReference>
<dbReference type="InterPro" id="IPR003599">
    <property type="entry name" value="Ig_sub"/>
</dbReference>
<dbReference type="PROSITE" id="PS50835">
    <property type="entry name" value="IG_LIKE"/>
    <property type="match status" value="1"/>
</dbReference>
<evidence type="ECO:0000259" key="3">
    <source>
        <dbReference type="PROSITE" id="PS50835"/>
    </source>
</evidence>
<feature type="domain" description="Ig-like" evidence="3">
    <location>
        <begin position="188"/>
        <end position="260"/>
    </location>
</feature>
<dbReference type="InterPro" id="IPR007110">
    <property type="entry name" value="Ig-like_dom"/>
</dbReference>
<comment type="caution">
    <text evidence="4">The sequence shown here is derived from an EMBL/GenBank/DDBJ whole genome shotgun (WGS) entry which is preliminary data.</text>
</comment>
<feature type="transmembrane region" description="Helical" evidence="1">
    <location>
        <begin position="294"/>
        <end position="314"/>
    </location>
</feature>
<dbReference type="AlphaFoldDB" id="A0A151MNX9"/>